<dbReference type="GO" id="GO:0016301">
    <property type="term" value="F:kinase activity"/>
    <property type="evidence" value="ECO:0007669"/>
    <property type="project" value="UniProtKB-KW"/>
</dbReference>
<evidence type="ECO:0000313" key="4">
    <source>
        <dbReference type="EMBL" id="GIE46812.1"/>
    </source>
</evidence>
<dbReference type="PANTHER" id="PTHR10584">
    <property type="entry name" value="SUGAR KINASE"/>
    <property type="match status" value="1"/>
</dbReference>
<feature type="domain" description="Carbohydrate kinase PfkB" evidence="3">
    <location>
        <begin position="4"/>
        <end position="275"/>
    </location>
</feature>
<comment type="caution">
    <text evidence="4">The sequence shown here is derived from an EMBL/GenBank/DDBJ whole genome shotgun (WGS) entry which is preliminary data.</text>
</comment>
<dbReference type="SUPFAM" id="SSF53613">
    <property type="entry name" value="Ribokinase-like"/>
    <property type="match status" value="1"/>
</dbReference>
<dbReference type="InterPro" id="IPR011611">
    <property type="entry name" value="PfkB_dom"/>
</dbReference>
<dbReference type="Gene3D" id="3.40.1190.20">
    <property type="match status" value="1"/>
</dbReference>
<dbReference type="PROSITE" id="PS00584">
    <property type="entry name" value="PFKB_KINASES_2"/>
    <property type="match status" value="1"/>
</dbReference>
<protein>
    <submittedName>
        <fullName evidence="4">Sugar kinase</fullName>
    </submittedName>
</protein>
<gene>
    <name evidence="4" type="ORF">Ani05nite_03460</name>
</gene>
<evidence type="ECO:0000256" key="2">
    <source>
        <dbReference type="ARBA" id="ARBA00022777"/>
    </source>
</evidence>
<dbReference type="Proteomes" id="UP000647172">
    <property type="component" value="Unassembled WGS sequence"/>
</dbReference>
<dbReference type="AlphaFoldDB" id="A0A919JDA9"/>
<keyword evidence="2 4" id="KW-0418">Kinase</keyword>
<dbReference type="EMBL" id="BOMQ01000008">
    <property type="protein sequence ID" value="GIE46812.1"/>
    <property type="molecule type" value="Genomic_DNA"/>
</dbReference>
<dbReference type="RefSeq" id="WP_203763511.1">
    <property type="nucleotide sequence ID" value="NZ_BAAAYJ010000113.1"/>
</dbReference>
<keyword evidence="1" id="KW-0808">Transferase</keyword>
<evidence type="ECO:0000313" key="5">
    <source>
        <dbReference type="Proteomes" id="UP000647172"/>
    </source>
</evidence>
<keyword evidence="5" id="KW-1185">Reference proteome</keyword>
<dbReference type="InterPro" id="IPR002173">
    <property type="entry name" value="Carboh/pur_kinase_PfkB_CS"/>
</dbReference>
<evidence type="ECO:0000256" key="1">
    <source>
        <dbReference type="ARBA" id="ARBA00022679"/>
    </source>
</evidence>
<sequence length="280" mass="29335">MPSRVFVIGPVSWNLLVYVAELPAPEPHAVFAQRHHEGLGGTSAGKALNLRRLGLDVTLYTLLGDDETGERIRRALPDGIHLVAGRSVNGSERHVNLMDGAGRRLSLYLTLPEAAAPGADGLEAALAGADAVVVDLAEHSRRALAVARSLGRPVWCDLHDYDGRSAFHAEFRDTADYLFVSDERLADPHTFLHEQIAAGKRLAVCTRGARGALALAPGGQIVEVPAEPVSDVVDTNGAGDAFFAGFLSAHLAGQELSGCLARATSAAAACVRSPDLAAGS</sequence>
<evidence type="ECO:0000259" key="3">
    <source>
        <dbReference type="Pfam" id="PF00294"/>
    </source>
</evidence>
<organism evidence="4 5">
    <name type="scientific">Actinoplanes nipponensis</name>
    <dbReference type="NCBI Taxonomy" id="135950"/>
    <lineage>
        <taxon>Bacteria</taxon>
        <taxon>Bacillati</taxon>
        <taxon>Actinomycetota</taxon>
        <taxon>Actinomycetes</taxon>
        <taxon>Micromonosporales</taxon>
        <taxon>Micromonosporaceae</taxon>
        <taxon>Actinoplanes</taxon>
    </lineage>
</organism>
<proteinExistence type="predicted"/>
<dbReference type="InterPro" id="IPR029056">
    <property type="entry name" value="Ribokinase-like"/>
</dbReference>
<reference evidence="4" key="1">
    <citation type="submission" date="2021-01" db="EMBL/GenBank/DDBJ databases">
        <title>Whole genome shotgun sequence of Actinoplanes nipponensis NBRC 14063.</title>
        <authorList>
            <person name="Komaki H."/>
            <person name="Tamura T."/>
        </authorList>
    </citation>
    <scope>NUCLEOTIDE SEQUENCE</scope>
    <source>
        <strain evidence="4">NBRC 14063</strain>
    </source>
</reference>
<dbReference type="Pfam" id="PF00294">
    <property type="entry name" value="PfkB"/>
    <property type="match status" value="1"/>
</dbReference>
<accession>A0A919JDA9</accession>
<dbReference type="PANTHER" id="PTHR10584:SF166">
    <property type="entry name" value="RIBOKINASE"/>
    <property type="match status" value="1"/>
</dbReference>
<name>A0A919JDA9_9ACTN</name>